<feature type="transmembrane region" description="Helical" evidence="2">
    <location>
        <begin position="85"/>
        <end position="106"/>
    </location>
</feature>
<keyword evidence="2" id="KW-0812">Transmembrane</keyword>
<feature type="region of interest" description="Disordered" evidence="1">
    <location>
        <begin position="166"/>
        <end position="186"/>
    </location>
</feature>
<evidence type="ECO:0000313" key="4">
    <source>
        <dbReference type="Proteomes" id="UP000799750"/>
    </source>
</evidence>
<evidence type="ECO:0000256" key="2">
    <source>
        <dbReference type="SAM" id="Phobius"/>
    </source>
</evidence>
<gene>
    <name evidence="3" type="ORF">BU16DRAFT_524157</name>
</gene>
<protein>
    <submittedName>
        <fullName evidence="3">Uncharacterized protein</fullName>
    </submittedName>
</protein>
<organism evidence="3 4">
    <name type="scientific">Lophium mytilinum</name>
    <dbReference type="NCBI Taxonomy" id="390894"/>
    <lineage>
        <taxon>Eukaryota</taxon>
        <taxon>Fungi</taxon>
        <taxon>Dikarya</taxon>
        <taxon>Ascomycota</taxon>
        <taxon>Pezizomycotina</taxon>
        <taxon>Dothideomycetes</taxon>
        <taxon>Pleosporomycetidae</taxon>
        <taxon>Mytilinidiales</taxon>
        <taxon>Mytilinidiaceae</taxon>
        <taxon>Lophium</taxon>
    </lineage>
</organism>
<reference evidence="3" key="1">
    <citation type="journal article" date="2020" name="Stud. Mycol.">
        <title>101 Dothideomycetes genomes: a test case for predicting lifestyles and emergence of pathogens.</title>
        <authorList>
            <person name="Haridas S."/>
            <person name="Albert R."/>
            <person name="Binder M."/>
            <person name="Bloem J."/>
            <person name="Labutti K."/>
            <person name="Salamov A."/>
            <person name="Andreopoulos B."/>
            <person name="Baker S."/>
            <person name="Barry K."/>
            <person name="Bills G."/>
            <person name="Bluhm B."/>
            <person name="Cannon C."/>
            <person name="Castanera R."/>
            <person name="Culley D."/>
            <person name="Daum C."/>
            <person name="Ezra D."/>
            <person name="Gonzalez J."/>
            <person name="Henrissat B."/>
            <person name="Kuo A."/>
            <person name="Liang C."/>
            <person name="Lipzen A."/>
            <person name="Lutzoni F."/>
            <person name="Magnuson J."/>
            <person name="Mondo S."/>
            <person name="Nolan M."/>
            <person name="Ohm R."/>
            <person name="Pangilinan J."/>
            <person name="Park H.-J."/>
            <person name="Ramirez L."/>
            <person name="Alfaro M."/>
            <person name="Sun H."/>
            <person name="Tritt A."/>
            <person name="Yoshinaga Y."/>
            <person name="Zwiers L.-H."/>
            <person name="Turgeon B."/>
            <person name="Goodwin S."/>
            <person name="Spatafora J."/>
            <person name="Crous P."/>
            <person name="Grigoriev I."/>
        </authorList>
    </citation>
    <scope>NUCLEOTIDE SEQUENCE</scope>
    <source>
        <strain evidence="3">CBS 269.34</strain>
    </source>
</reference>
<dbReference type="AlphaFoldDB" id="A0A6A6R5M3"/>
<evidence type="ECO:0000256" key="1">
    <source>
        <dbReference type="SAM" id="MobiDB-lite"/>
    </source>
</evidence>
<dbReference type="EMBL" id="MU004184">
    <property type="protein sequence ID" value="KAF2499702.1"/>
    <property type="molecule type" value="Genomic_DNA"/>
</dbReference>
<feature type="transmembrane region" description="Helical" evidence="2">
    <location>
        <begin position="14"/>
        <end position="36"/>
    </location>
</feature>
<dbReference type="Proteomes" id="UP000799750">
    <property type="component" value="Unassembled WGS sequence"/>
</dbReference>
<dbReference type="OrthoDB" id="4941332at2759"/>
<name>A0A6A6R5M3_9PEZI</name>
<proteinExistence type="predicted"/>
<feature type="compositionally biased region" description="Polar residues" evidence="1">
    <location>
        <begin position="177"/>
        <end position="186"/>
    </location>
</feature>
<keyword evidence="2" id="KW-0472">Membrane</keyword>
<sequence length="186" mass="20241">MTALQLPFVQQVHYSAHALFSATVIISLLAVYFTCIQYRTYSFMDNPLAIRLWLSNGIYYTNAAQKRVIQSSMLSHQLLQVPFELLSIAITLFLVGFGVCLGSAMIQNVGQASGPIRIGNRAVFITVMIATGFALSLFGQLLGGKDIEAERCRKCGEDFLMQHNTSLPAKDKGTGGLSTSPGMLSP</sequence>
<feature type="transmembrane region" description="Helical" evidence="2">
    <location>
        <begin position="118"/>
        <end position="138"/>
    </location>
</feature>
<evidence type="ECO:0000313" key="3">
    <source>
        <dbReference type="EMBL" id="KAF2499702.1"/>
    </source>
</evidence>
<accession>A0A6A6R5M3</accession>
<keyword evidence="4" id="KW-1185">Reference proteome</keyword>
<keyword evidence="2" id="KW-1133">Transmembrane helix</keyword>